<accession>A0A5K7Z1J9</accession>
<keyword evidence="3" id="KW-1185">Reference proteome</keyword>
<proteinExistence type="predicted"/>
<dbReference type="CDD" id="cd00038">
    <property type="entry name" value="CAP_ED"/>
    <property type="match status" value="1"/>
</dbReference>
<dbReference type="Proteomes" id="UP000427769">
    <property type="component" value="Chromosome"/>
</dbReference>
<organism evidence="2 3">
    <name type="scientific">Desulfosarcina widdelii</name>
    <dbReference type="NCBI Taxonomy" id="947919"/>
    <lineage>
        <taxon>Bacteria</taxon>
        <taxon>Pseudomonadati</taxon>
        <taxon>Thermodesulfobacteriota</taxon>
        <taxon>Desulfobacteria</taxon>
        <taxon>Desulfobacterales</taxon>
        <taxon>Desulfosarcinaceae</taxon>
        <taxon>Desulfosarcina</taxon>
    </lineage>
</organism>
<dbReference type="KEGG" id="dwd:DSCW_29730"/>
<dbReference type="SMART" id="SM00100">
    <property type="entry name" value="cNMP"/>
    <property type="match status" value="1"/>
</dbReference>
<dbReference type="EMBL" id="AP021875">
    <property type="protein sequence ID" value="BBO75556.1"/>
    <property type="molecule type" value="Genomic_DNA"/>
</dbReference>
<sequence length="199" mass="23458">MTGCVFSNPIDGLIGMTAFDPQVIEKFKAISKKIDYPKKTFLVNEGDVCKQIFLIEDGCLRSWFNDDGNDITFQFFFEGNFVSSFESFKNNRPCLYNIETLTSAVLYVAQRADFMKVLEKEPEINERLNQFLMQRLYHYQKLFISRITHSPQRRYEELIKEQPQLMDRVPQHYIATYLGITPVSLSRIKKKIRISMKPW</sequence>
<reference evidence="2 3" key="1">
    <citation type="submission" date="2019-11" db="EMBL/GenBank/DDBJ databases">
        <title>Comparative genomics of hydrocarbon-degrading Desulfosarcina strains.</title>
        <authorList>
            <person name="Watanabe M."/>
            <person name="Kojima H."/>
            <person name="Fukui M."/>
        </authorList>
    </citation>
    <scope>NUCLEOTIDE SEQUENCE [LARGE SCALE GENOMIC DNA]</scope>
    <source>
        <strain evidence="2 3">PP31</strain>
    </source>
</reference>
<gene>
    <name evidence="2" type="ORF">DSCW_29730</name>
</gene>
<dbReference type="PROSITE" id="PS00888">
    <property type="entry name" value="CNMP_BINDING_1"/>
    <property type="match status" value="1"/>
</dbReference>
<dbReference type="AlphaFoldDB" id="A0A5K7Z1J9"/>
<evidence type="ECO:0000313" key="2">
    <source>
        <dbReference type="EMBL" id="BBO75556.1"/>
    </source>
</evidence>
<dbReference type="InterPro" id="IPR014710">
    <property type="entry name" value="RmlC-like_jellyroll"/>
</dbReference>
<feature type="domain" description="Cyclic nucleotide-binding" evidence="1">
    <location>
        <begin position="36"/>
        <end position="135"/>
    </location>
</feature>
<dbReference type="Pfam" id="PF00027">
    <property type="entry name" value="cNMP_binding"/>
    <property type="match status" value="1"/>
</dbReference>
<protein>
    <submittedName>
        <fullName evidence="2">cAMP-binding protein</fullName>
    </submittedName>
</protein>
<dbReference type="InterPro" id="IPR018488">
    <property type="entry name" value="cNMP-bd_CS"/>
</dbReference>
<name>A0A5K7Z1J9_9BACT</name>
<dbReference type="PROSITE" id="PS50042">
    <property type="entry name" value="CNMP_BINDING_3"/>
    <property type="match status" value="1"/>
</dbReference>
<dbReference type="InterPro" id="IPR000595">
    <property type="entry name" value="cNMP-bd_dom"/>
</dbReference>
<dbReference type="InterPro" id="IPR018490">
    <property type="entry name" value="cNMP-bd_dom_sf"/>
</dbReference>
<evidence type="ECO:0000313" key="3">
    <source>
        <dbReference type="Proteomes" id="UP000427769"/>
    </source>
</evidence>
<dbReference type="Gene3D" id="2.60.120.10">
    <property type="entry name" value="Jelly Rolls"/>
    <property type="match status" value="1"/>
</dbReference>
<dbReference type="SUPFAM" id="SSF51206">
    <property type="entry name" value="cAMP-binding domain-like"/>
    <property type="match status" value="1"/>
</dbReference>
<evidence type="ECO:0000259" key="1">
    <source>
        <dbReference type="PROSITE" id="PS50042"/>
    </source>
</evidence>